<keyword evidence="3 11" id="KW-0813">Transport</keyword>
<reference evidence="12 13" key="1">
    <citation type="journal article" date="2016" name="Fungal Biol.">
        <title>The genome of Xylona heveae provides a window into fungal endophytism.</title>
        <authorList>
            <person name="Gazis R."/>
            <person name="Kuo A."/>
            <person name="Riley R."/>
            <person name="LaButti K."/>
            <person name="Lipzen A."/>
            <person name="Lin J."/>
            <person name="Amirebrahimi M."/>
            <person name="Hesse C.N."/>
            <person name="Spatafora J.W."/>
            <person name="Henrissat B."/>
            <person name="Hainaut M."/>
            <person name="Grigoriev I.V."/>
            <person name="Hibbett D.S."/>
        </authorList>
    </citation>
    <scope>NUCLEOTIDE SEQUENCE [LARGE SCALE GENOMIC DNA]</scope>
    <source>
        <strain evidence="12 13">TC161</strain>
    </source>
</reference>
<dbReference type="Proteomes" id="UP000076632">
    <property type="component" value="Unassembled WGS sequence"/>
</dbReference>
<comment type="subcellular location">
    <subcellularLocation>
        <location evidence="1">Mitochondrion membrane</location>
        <topology evidence="1">Multi-pass membrane protein</topology>
    </subcellularLocation>
</comment>
<evidence type="ECO:0000256" key="4">
    <source>
        <dbReference type="ARBA" id="ARBA00022692"/>
    </source>
</evidence>
<dbReference type="OMA" id="DYCLDSC"/>
<evidence type="ECO:0000256" key="9">
    <source>
        <dbReference type="ARBA" id="ARBA00023136"/>
    </source>
</evidence>
<comment type="similarity">
    <text evidence="2 11">Belongs to the mitochondrial carrier (TC 2.A.29) family.</text>
</comment>
<dbReference type="RefSeq" id="XP_018188650.1">
    <property type="nucleotide sequence ID" value="XM_018332660.1"/>
</dbReference>
<dbReference type="InterPro" id="IPR023395">
    <property type="entry name" value="MCP_dom_sf"/>
</dbReference>
<keyword evidence="8" id="KW-0496">Mitochondrion</keyword>
<dbReference type="STRING" id="1328760.A0A165H7K3"/>
<name>A0A165H7K3_XYLHT</name>
<gene>
    <name evidence="12" type="ORF">L228DRAFT_247547</name>
</gene>
<dbReference type="EMBL" id="KV407458">
    <property type="protein sequence ID" value="KZF23095.1"/>
    <property type="molecule type" value="Genomic_DNA"/>
</dbReference>
<dbReference type="PANTHER" id="PTHR45788:SF2">
    <property type="entry name" value="SUCCINATE_FUMARATE MITOCHONDRIAL TRANSPORTER"/>
    <property type="match status" value="1"/>
</dbReference>
<dbReference type="GO" id="GO:0031966">
    <property type="term" value="C:mitochondrial membrane"/>
    <property type="evidence" value="ECO:0007669"/>
    <property type="project" value="UniProtKB-SubCell"/>
</dbReference>
<evidence type="ECO:0000256" key="1">
    <source>
        <dbReference type="ARBA" id="ARBA00004225"/>
    </source>
</evidence>
<keyword evidence="13" id="KW-1185">Reference proteome</keyword>
<feature type="repeat" description="Solcar" evidence="10">
    <location>
        <begin position="130"/>
        <end position="219"/>
    </location>
</feature>
<organism evidence="12 13">
    <name type="scientific">Xylona heveae (strain CBS 132557 / TC161)</name>
    <dbReference type="NCBI Taxonomy" id="1328760"/>
    <lineage>
        <taxon>Eukaryota</taxon>
        <taxon>Fungi</taxon>
        <taxon>Dikarya</taxon>
        <taxon>Ascomycota</taxon>
        <taxon>Pezizomycotina</taxon>
        <taxon>Xylonomycetes</taxon>
        <taxon>Xylonales</taxon>
        <taxon>Xylonaceae</taxon>
        <taxon>Xylona</taxon>
    </lineage>
</organism>
<dbReference type="OrthoDB" id="5381486at2759"/>
<evidence type="ECO:0000256" key="10">
    <source>
        <dbReference type="PROSITE-ProRule" id="PRU00282"/>
    </source>
</evidence>
<accession>A0A165H7K3</accession>
<protein>
    <submittedName>
        <fullName evidence="12">Mitochondrial carrier</fullName>
    </submittedName>
</protein>
<proteinExistence type="inferred from homology"/>
<dbReference type="InParanoid" id="A0A165H7K3"/>
<sequence length="229" mass="24928">MGVRFASFETYKPMLADKETGALTDKAILAAGLAAGVTEAVTVVTPMEVLKVRLQGQSHSFADGATGPKYRNVAHAVYVICREEGFFALYNGVFLTALRQGTNQAVNLTVYTKLKQFLRESQPAYSNADLPAYQTALCGLVAGGSGPLFNAPIDTLKTRVQQSPMKPGETGLTHILHIARDMFKQEGYHALYKGVTPRILRVGPGQALTYTGYEFFKGKLQPLKEYLSS</sequence>
<evidence type="ECO:0000313" key="12">
    <source>
        <dbReference type="EMBL" id="KZF23095.1"/>
    </source>
</evidence>
<evidence type="ECO:0000256" key="7">
    <source>
        <dbReference type="ARBA" id="ARBA00022989"/>
    </source>
</evidence>
<evidence type="ECO:0000256" key="11">
    <source>
        <dbReference type="RuleBase" id="RU000488"/>
    </source>
</evidence>
<evidence type="ECO:0000256" key="5">
    <source>
        <dbReference type="ARBA" id="ARBA00022737"/>
    </source>
</evidence>
<dbReference type="PROSITE" id="PS50920">
    <property type="entry name" value="SOLCAR"/>
    <property type="match status" value="2"/>
</dbReference>
<feature type="repeat" description="Solcar" evidence="10">
    <location>
        <begin position="26"/>
        <end position="117"/>
    </location>
</feature>
<dbReference type="Pfam" id="PF00153">
    <property type="entry name" value="Mito_carr"/>
    <property type="match status" value="2"/>
</dbReference>
<keyword evidence="7" id="KW-1133">Transmembrane helix</keyword>
<dbReference type="Gene3D" id="1.50.40.10">
    <property type="entry name" value="Mitochondrial carrier domain"/>
    <property type="match status" value="1"/>
</dbReference>
<evidence type="ECO:0000256" key="3">
    <source>
        <dbReference type="ARBA" id="ARBA00022448"/>
    </source>
</evidence>
<keyword evidence="9 10" id="KW-0472">Membrane</keyword>
<keyword evidence="4 10" id="KW-0812">Transmembrane</keyword>
<evidence type="ECO:0000313" key="13">
    <source>
        <dbReference type="Proteomes" id="UP000076632"/>
    </source>
</evidence>
<dbReference type="GeneID" id="28897797"/>
<dbReference type="InterPro" id="IPR018108">
    <property type="entry name" value="MCP_transmembrane"/>
</dbReference>
<dbReference type="SUPFAM" id="SSF103506">
    <property type="entry name" value="Mitochondrial carrier"/>
    <property type="match status" value="1"/>
</dbReference>
<dbReference type="AlphaFoldDB" id="A0A165H7K3"/>
<keyword evidence="5" id="KW-0677">Repeat</keyword>
<evidence type="ECO:0000256" key="2">
    <source>
        <dbReference type="ARBA" id="ARBA00006375"/>
    </source>
</evidence>
<dbReference type="InterPro" id="IPR049563">
    <property type="entry name" value="TXTP-like"/>
</dbReference>
<dbReference type="GO" id="GO:0005469">
    <property type="term" value="F:succinate:fumarate antiporter activity"/>
    <property type="evidence" value="ECO:0007669"/>
    <property type="project" value="TreeGrafter"/>
</dbReference>
<evidence type="ECO:0000256" key="6">
    <source>
        <dbReference type="ARBA" id="ARBA00022792"/>
    </source>
</evidence>
<evidence type="ECO:0000256" key="8">
    <source>
        <dbReference type="ARBA" id="ARBA00023128"/>
    </source>
</evidence>
<dbReference type="PANTHER" id="PTHR45788">
    <property type="entry name" value="SUCCINATE/FUMARATE MITOCHONDRIAL TRANSPORTER-RELATED"/>
    <property type="match status" value="1"/>
</dbReference>
<keyword evidence="6" id="KW-0999">Mitochondrion inner membrane</keyword>